<dbReference type="PANTHER" id="PTHR43281:SF1">
    <property type="entry name" value="FARNESYL DIPHOSPHATE SYNTHASE"/>
    <property type="match status" value="1"/>
</dbReference>
<evidence type="ECO:0000256" key="1">
    <source>
        <dbReference type="ARBA" id="ARBA00001946"/>
    </source>
</evidence>
<dbReference type="GO" id="GO:0005737">
    <property type="term" value="C:cytoplasm"/>
    <property type="evidence" value="ECO:0007669"/>
    <property type="project" value="UniProtKB-ARBA"/>
</dbReference>
<keyword evidence="3 7" id="KW-0808">Transferase</keyword>
<dbReference type="RefSeq" id="WP_017375727.1">
    <property type="nucleotide sequence ID" value="NZ_CP012508.1"/>
</dbReference>
<dbReference type="InterPro" id="IPR000092">
    <property type="entry name" value="Polyprenyl_synt"/>
</dbReference>
<dbReference type="SFLD" id="SFLDG01017">
    <property type="entry name" value="Polyprenyl_Transferase_Like"/>
    <property type="match status" value="1"/>
</dbReference>
<dbReference type="SUPFAM" id="SSF48576">
    <property type="entry name" value="Terpenoid synthases"/>
    <property type="match status" value="1"/>
</dbReference>
<dbReference type="NCBIfam" id="NF045485">
    <property type="entry name" value="FPPsyn"/>
    <property type="match status" value="1"/>
</dbReference>
<proteinExistence type="inferred from homology"/>
<dbReference type="EC" id="2.5.1.10" evidence="8"/>
<dbReference type="PANTHER" id="PTHR43281">
    <property type="entry name" value="FARNESYL DIPHOSPHATE SYNTHASE"/>
    <property type="match status" value="1"/>
</dbReference>
<dbReference type="Gene3D" id="1.10.600.10">
    <property type="entry name" value="Farnesyl Diphosphate Synthase"/>
    <property type="match status" value="1"/>
</dbReference>
<accession>A0A1L6TCU9</accession>
<evidence type="ECO:0000256" key="4">
    <source>
        <dbReference type="ARBA" id="ARBA00022723"/>
    </source>
</evidence>
<evidence type="ECO:0000256" key="2">
    <source>
        <dbReference type="ARBA" id="ARBA00006706"/>
    </source>
</evidence>
<organism evidence="8 9">
    <name type="scientific">Piscirickettsia salmonis</name>
    <dbReference type="NCBI Taxonomy" id="1238"/>
    <lineage>
        <taxon>Bacteria</taxon>
        <taxon>Pseudomonadati</taxon>
        <taxon>Pseudomonadota</taxon>
        <taxon>Gammaproteobacteria</taxon>
        <taxon>Thiotrichales</taxon>
        <taxon>Piscirickettsiaceae</taxon>
        <taxon>Piscirickettsia</taxon>
    </lineage>
</organism>
<dbReference type="SFLD" id="SFLDS00005">
    <property type="entry name" value="Isoprenoid_Synthase_Type_I"/>
    <property type="match status" value="1"/>
</dbReference>
<evidence type="ECO:0000313" key="9">
    <source>
        <dbReference type="Proteomes" id="UP000029558"/>
    </source>
</evidence>
<dbReference type="AlphaFoldDB" id="A0A1L6TCU9"/>
<gene>
    <name evidence="8" type="ORF">KU39_2035</name>
</gene>
<evidence type="ECO:0000256" key="3">
    <source>
        <dbReference type="ARBA" id="ARBA00022679"/>
    </source>
</evidence>
<dbReference type="GO" id="GO:0046872">
    <property type="term" value="F:metal ion binding"/>
    <property type="evidence" value="ECO:0007669"/>
    <property type="project" value="UniProtKB-KW"/>
</dbReference>
<dbReference type="FunFam" id="1.10.600.10:FF:000001">
    <property type="entry name" value="Geranylgeranyl diphosphate synthase"/>
    <property type="match status" value="1"/>
</dbReference>
<dbReference type="Proteomes" id="UP000029558">
    <property type="component" value="Chromosome"/>
</dbReference>
<reference evidence="8 9" key="1">
    <citation type="journal article" date="2014" name="Genome Announc.">
        <title>Comparative Genome Analysis of Two Isolates of the Fish Pathogen Piscirickettsia salmonis from Different Hosts Reveals Major Differences in Virulence-Associated Secretion Systems.</title>
        <authorList>
            <person name="Bohle H."/>
            <person name="Henriquez P."/>
            <person name="Grothusen H."/>
            <person name="Navas E."/>
            <person name="Sandoval A."/>
            <person name="Bustamante F."/>
            <person name="Bustos P."/>
            <person name="Mancilla M."/>
        </authorList>
    </citation>
    <scope>NUCLEOTIDE SEQUENCE [LARGE SCALE GENOMIC DNA]</scope>
    <source>
        <strain evidence="9">B1-32597</strain>
    </source>
</reference>
<protein>
    <submittedName>
        <fullName evidence="8">Polyprenyl synthetase family protein</fullName>
        <ecNumber evidence="8">2.5.1.10</ecNumber>
    </submittedName>
</protein>
<dbReference type="GO" id="GO:0008654">
    <property type="term" value="P:phospholipid biosynthetic process"/>
    <property type="evidence" value="ECO:0007669"/>
    <property type="project" value="UniProtKB-ARBA"/>
</dbReference>
<keyword evidence="6" id="KW-0414">Isoprene biosynthesis</keyword>
<dbReference type="InterPro" id="IPR053378">
    <property type="entry name" value="Prenyl_diphosphate_synthase"/>
</dbReference>
<dbReference type="GO" id="GO:0016114">
    <property type="term" value="P:terpenoid biosynthetic process"/>
    <property type="evidence" value="ECO:0007669"/>
    <property type="project" value="UniProtKB-ARBA"/>
</dbReference>
<dbReference type="Pfam" id="PF00348">
    <property type="entry name" value="polyprenyl_synt"/>
    <property type="match status" value="1"/>
</dbReference>
<dbReference type="InterPro" id="IPR033749">
    <property type="entry name" value="Polyprenyl_synt_CS"/>
</dbReference>
<keyword evidence="5" id="KW-0460">Magnesium</keyword>
<keyword evidence="4" id="KW-0479">Metal-binding</keyword>
<evidence type="ECO:0000256" key="6">
    <source>
        <dbReference type="ARBA" id="ARBA00023229"/>
    </source>
</evidence>
<comment type="cofactor">
    <cofactor evidence="1">
        <name>Mg(2+)</name>
        <dbReference type="ChEBI" id="CHEBI:18420"/>
    </cofactor>
</comment>
<comment type="similarity">
    <text evidence="2 7">Belongs to the FPP/GGPP synthase family.</text>
</comment>
<dbReference type="PROSITE" id="PS00723">
    <property type="entry name" value="POLYPRENYL_SYNTHASE_1"/>
    <property type="match status" value="1"/>
</dbReference>
<dbReference type="PROSITE" id="PS00444">
    <property type="entry name" value="POLYPRENYL_SYNTHASE_2"/>
    <property type="match status" value="1"/>
</dbReference>
<evidence type="ECO:0000313" key="8">
    <source>
        <dbReference type="EMBL" id="ALB23215.1"/>
    </source>
</evidence>
<dbReference type="EMBL" id="CP012508">
    <property type="protein sequence ID" value="ALB23215.1"/>
    <property type="molecule type" value="Genomic_DNA"/>
</dbReference>
<dbReference type="GO" id="GO:0004337">
    <property type="term" value="F:(2E,6E)-farnesyl diphosphate synthase activity"/>
    <property type="evidence" value="ECO:0007669"/>
    <property type="project" value="UniProtKB-EC"/>
</dbReference>
<dbReference type="InterPro" id="IPR008949">
    <property type="entry name" value="Isoprenoid_synthase_dom_sf"/>
</dbReference>
<name>A0A1L6TCU9_PISSA</name>
<dbReference type="CDD" id="cd00685">
    <property type="entry name" value="Trans_IPPS_HT"/>
    <property type="match status" value="1"/>
</dbReference>
<sequence>MSSKLHSWRQQFNTQLSQCIKQYPIQDDRLNKAMHYSLEGGKRIRPLLVYGTGHALDIPIEQLHACAIAVEMIHVYSLIHDDLPAMDNDDLRRGRPTCHKAFDEATAILAGNALQMLAIEQLCQDHSNSTTTSGIPSDQRIQRIQTLCQASAGLGIAAGQSLDLQAENNSQLSLLELERLHRLKTAALIQASVRIAALGAKHITPQQLENLDQYAAKIGLAFQVQDDILDLESSTALLGKPTKSDLKNNKSTYPRLLGLKQAKAKLEELYQEALEALSSISHGNNTDALIEIADLIIKRNH</sequence>
<dbReference type="OrthoDB" id="9805316at2"/>
<evidence type="ECO:0000256" key="7">
    <source>
        <dbReference type="RuleBase" id="RU004466"/>
    </source>
</evidence>
<evidence type="ECO:0000256" key="5">
    <source>
        <dbReference type="ARBA" id="ARBA00022842"/>
    </source>
</evidence>